<comment type="caution">
    <text evidence="2">The sequence shown here is derived from an EMBL/GenBank/DDBJ whole genome shotgun (WGS) entry which is preliminary data.</text>
</comment>
<name>A0A7W5BWZ3_9GAMM</name>
<dbReference type="EMBL" id="JACHXM010000003">
    <property type="protein sequence ID" value="MBB3140213.1"/>
    <property type="molecule type" value="Genomic_DNA"/>
</dbReference>
<evidence type="ECO:0000313" key="3">
    <source>
        <dbReference type="Proteomes" id="UP000525987"/>
    </source>
</evidence>
<protein>
    <submittedName>
        <fullName evidence="2">Uncharacterized protein</fullName>
    </submittedName>
</protein>
<dbReference type="Proteomes" id="UP000525987">
    <property type="component" value="Unassembled WGS sequence"/>
</dbReference>
<feature type="compositionally biased region" description="Polar residues" evidence="1">
    <location>
        <begin position="55"/>
        <end position="64"/>
    </location>
</feature>
<keyword evidence="3" id="KW-1185">Reference proteome</keyword>
<evidence type="ECO:0000313" key="2">
    <source>
        <dbReference type="EMBL" id="MBB3140213.1"/>
    </source>
</evidence>
<gene>
    <name evidence="2" type="ORF">FHR96_001065</name>
</gene>
<organism evidence="2 3">
    <name type="scientific">Halomonas organivorans</name>
    <dbReference type="NCBI Taxonomy" id="257772"/>
    <lineage>
        <taxon>Bacteria</taxon>
        <taxon>Pseudomonadati</taxon>
        <taxon>Pseudomonadota</taxon>
        <taxon>Gammaproteobacteria</taxon>
        <taxon>Oceanospirillales</taxon>
        <taxon>Halomonadaceae</taxon>
        <taxon>Halomonas</taxon>
    </lineage>
</organism>
<reference evidence="2 3" key="1">
    <citation type="submission" date="2020-08" db="EMBL/GenBank/DDBJ databases">
        <title>Genomic Encyclopedia of Type Strains, Phase III (KMG-III): the genomes of soil and plant-associated and newly described type strains.</title>
        <authorList>
            <person name="Whitman W."/>
        </authorList>
    </citation>
    <scope>NUCLEOTIDE SEQUENCE [LARGE SCALE GENOMIC DNA]</scope>
    <source>
        <strain evidence="2 3">CECT 5995</strain>
    </source>
</reference>
<accession>A0A7W5BWZ3</accession>
<feature type="region of interest" description="Disordered" evidence="1">
    <location>
        <begin position="28"/>
        <end position="64"/>
    </location>
</feature>
<evidence type="ECO:0000256" key="1">
    <source>
        <dbReference type="SAM" id="MobiDB-lite"/>
    </source>
</evidence>
<dbReference type="AlphaFoldDB" id="A0A7W5BWZ3"/>
<sequence length="64" mass="7251">MRILDHNPDFRWGEPLPRRYFARVEDESGATMARVGGDTPEEAQERARRIAATLGPSTSTHLEQ</sequence>
<proteinExistence type="predicted"/>